<evidence type="ECO:0000313" key="4">
    <source>
        <dbReference type="Proteomes" id="UP000193587"/>
    </source>
</evidence>
<name>A0A1X4G365_HALEZ</name>
<dbReference type="NCBIfam" id="TIGR02537">
    <property type="entry name" value="arch_flag_Nterm"/>
    <property type="match status" value="1"/>
</dbReference>
<comment type="caution">
    <text evidence="3">The sequence shown here is derived from an EMBL/GenBank/DDBJ whole genome shotgun (WGS) entry which is preliminary data.</text>
</comment>
<keyword evidence="1" id="KW-0812">Transmembrane</keyword>
<reference evidence="3 4" key="1">
    <citation type="submission" date="2017-04" db="EMBL/GenBank/DDBJ databases">
        <title>MLSA of the genus Halorubrum.</title>
        <authorList>
            <person name="De La Haba R."/>
            <person name="Sanchez-Porro C."/>
            <person name="Infante-Dominguez C."/>
            <person name="Ventosa A."/>
        </authorList>
    </citation>
    <scope>NUCLEOTIDE SEQUENCE [LARGE SCALE GENOMIC DNA]</scope>
    <source>
        <strain evidence="3 4">DSM 17463</strain>
    </source>
</reference>
<dbReference type="AlphaFoldDB" id="A0A1X4G365"/>
<evidence type="ECO:0000256" key="1">
    <source>
        <dbReference type="SAM" id="Phobius"/>
    </source>
</evidence>
<evidence type="ECO:0000313" key="3">
    <source>
        <dbReference type="EMBL" id="OSO87120.1"/>
    </source>
</evidence>
<protein>
    <recommendedName>
        <fullName evidence="2">Archaeal Type IV pilin N-terminal domain-containing protein</fullName>
    </recommendedName>
</protein>
<gene>
    <name evidence="3" type="ORF">B9H04_17770</name>
</gene>
<feature type="domain" description="Archaeal Type IV pilin N-terminal" evidence="2">
    <location>
        <begin position="6"/>
        <end position="88"/>
    </location>
</feature>
<dbReference type="Pfam" id="PF07790">
    <property type="entry name" value="Pilin_N"/>
    <property type="match status" value="1"/>
</dbReference>
<dbReference type="Proteomes" id="UP000193587">
    <property type="component" value="Unassembled WGS sequence"/>
</dbReference>
<dbReference type="RefSeq" id="WP_085682900.1">
    <property type="nucleotide sequence ID" value="NZ_NEDJ01000148.1"/>
</dbReference>
<keyword evidence="1" id="KW-1133">Transmembrane helix</keyword>
<dbReference type="InterPro" id="IPR013373">
    <property type="entry name" value="Flagellin/pilin_N_arc"/>
</dbReference>
<sequence length="189" mass="19914">MKRQDRAVTPVISTILMVAIVVILAATASVFFFDVAGSITEPAPNVADTTGEFEVADGVAGDKQLVKITHIAGDGVRVNELEIVVRATGPGVDTEARLVDLPADGPSFENENFADGDPDNLIDNGDSTTNNIVISDGIDVWSAGQTITFRINTVTADFREGETPDADELEVVIVHTPSGSIISQNTFTA</sequence>
<feature type="transmembrane region" description="Helical" evidence="1">
    <location>
        <begin position="12"/>
        <end position="33"/>
    </location>
</feature>
<dbReference type="EMBL" id="NEDJ01000148">
    <property type="protein sequence ID" value="OSO87120.1"/>
    <property type="molecule type" value="Genomic_DNA"/>
</dbReference>
<evidence type="ECO:0000259" key="2">
    <source>
        <dbReference type="Pfam" id="PF07790"/>
    </source>
</evidence>
<accession>A0A1X4G365</accession>
<proteinExistence type="predicted"/>
<dbReference type="InterPro" id="IPR012859">
    <property type="entry name" value="Pilin_N_archaeal"/>
</dbReference>
<organism evidence="3 4">
    <name type="scientific">Halorubrum ezzemoulense DSM 17463</name>
    <dbReference type="NCBI Taxonomy" id="1121945"/>
    <lineage>
        <taxon>Archaea</taxon>
        <taxon>Methanobacteriati</taxon>
        <taxon>Methanobacteriota</taxon>
        <taxon>Stenosarchaea group</taxon>
        <taxon>Halobacteria</taxon>
        <taxon>Halobacteriales</taxon>
        <taxon>Haloferacaceae</taxon>
        <taxon>Halorubrum</taxon>
    </lineage>
</organism>
<keyword evidence="1" id="KW-0472">Membrane</keyword>